<evidence type="ECO:0000313" key="5">
    <source>
        <dbReference type="Proteomes" id="UP001317629"/>
    </source>
</evidence>
<dbReference type="Gene3D" id="1.10.10.60">
    <property type="entry name" value="Homeodomain-like"/>
    <property type="match status" value="1"/>
</dbReference>
<dbReference type="SMART" id="SM00342">
    <property type="entry name" value="HTH_ARAC"/>
    <property type="match status" value="1"/>
</dbReference>
<keyword evidence="5" id="KW-1185">Reference proteome</keyword>
<dbReference type="Pfam" id="PF12833">
    <property type="entry name" value="HTH_18"/>
    <property type="match status" value="1"/>
</dbReference>
<dbReference type="InterPro" id="IPR009057">
    <property type="entry name" value="Homeodomain-like_sf"/>
</dbReference>
<dbReference type="InterPro" id="IPR018060">
    <property type="entry name" value="HTH_AraC"/>
</dbReference>
<sequence length="272" mass="29725">MADATRLYKRAAGVEQPAPVLHVGRGCAFWAGATAYLGDHQGGAPVLLVGLYGKFRLRLQGGPWLTCRAAIIPPGVSHELDFAGEPFAALYLEPNLGASGVLSPLLRNFSETNRALIGDSAEIPLFRSFYEDSSSVQWLEDALSDVTMFARETSNAELIDPRLSAAVDLLHAHYADLTPVDDLARRVGLSASRFQHLFTRQIGVPFRRYRAWSRLRGVWRQVAEGASLTEAAHASGFFDSAHFAHAYRRTFGKAASDGRRIARTTQSADGPR</sequence>
<dbReference type="PANTHER" id="PTHR11019">
    <property type="entry name" value="HTH-TYPE TRANSCRIPTIONAL REGULATOR NIMR"/>
    <property type="match status" value="1"/>
</dbReference>
<keyword evidence="2" id="KW-0804">Transcription</keyword>
<accession>A0ABN6VEC5</accession>
<gene>
    <name evidence="4" type="ORF">SS37A_10360</name>
</gene>
<dbReference type="PANTHER" id="PTHR11019:SF159">
    <property type="entry name" value="TRANSCRIPTIONAL REGULATOR-RELATED"/>
    <property type="match status" value="1"/>
</dbReference>
<dbReference type="SUPFAM" id="SSF46689">
    <property type="entry name" value="Homeodomain-like"/>
    <property type="match status" value="1"/>
</dbReference>
<dbReference type="Proteomes" id="UP001317629">
    <property type="component" value="Chromosome"/>
</dbReference>
<keyword evidence="1" id="KW-0805">Transcription regulation</keyword>
<evidence type="ECO:0000256" key="1">
    <source>
        <dbReference type="ARBA" id="ARBA00023015"/>
    </source>
</evidence>
<dbReference type="PROSITE" id="PS01124">
    <property type="entry name" value="HTH_ARAC_FAMILY_2"/>
    <property type="match status" value="1"/>
</dbReference>
<reference evidence="4 5" key="1">
    <citation type="journal article" date="2023" name="Int. J. Syst. Evol. Microbiol.">
        <title>Methylocystis iwaonis sp. nov., a type II methane-oxidizing bacterium from surface soil of a rice paddy field in Japan, and emended description of the genus Methylocystis (ex Whittenbury et al. 1970) Bowman et al. 1993.</title>
        <authorList>
            <person name="Kaise H."/>
            <person name="Sawadogo J.B."/>
            <person name="Alam M.S."/>
            <person name="Ueno C."/>
            <person name="Dianou D."/>
            <person name="Shinjo R."/>
            <person name="Asakawa S."/>
        </authorList>
    </citation>
    <scope>NUCLEOTIDE SEQUENCE [LARGE SCALE GENOMIC DNA]</scope>
    <source>
        <strain evidence="4 5">SS37A-Re</strain>
    </source>
</reference>
<evidence type="ECO:0000256" key="2">
    <source>
        <dbReference type="ARBA" id="ARBA00023163"/>
    </source>
</evidence>
<name>A0ABN6VEC5_9HYPH</name>
<proteinExistence type="predicted"/>
<evidence type="ECO:0000313" key="4">
    <source>
        <dbReference type="EMBL" id="BDV33507.1"/>
    </source>
</evidence>
<evidence type="ECO:0000259" key="3">
    <source>
        <dbReference type="PROSITE" id="PS01124"/>
    </source>
</evidence>
<protein>
    <submittedName>
        <fullName evidence="4">AraC family transcriptional regulator</fullName>
    </submittedName>
</protein>
<organism evidence="4 5">
    <name type="scientific">Methylocystis iwaonis</name>
    <dbReference type="NCBI Taxonomy" id="2885079"/>
    <lineage>
        <taxon>Bacteria</taxon>
        <taxon>Pseudomonadati</taxon>
        <taxon>Pseudomonadota</taxon>
        <taxon>Alphaproteobacteria</taxon>
        <taxon>Hyphomicrobiales</taxon>
        <taxon>Methylocystaceae</taxon>
        <taxon>Methylocystis</taxon>
    </lineage>
</organism>
<dbReference type="RefSeq" id="WP_281930957.1">
    <property type="nucleotide sequence ID" value="NZ_AP027142.1"/>
</dbReference>
<feature type="domain" description="HTH araC/xylS-type" evidence="3">
    <location>
        <begin position="164"/>
        <end position="261"/>
    </location>
</feature>
<dbReference type="EMBL" id="AP027142">
    <property type="protein sequence ID" value="BDV33507.1"/>
    <property type="molecule type" value="Genomic_DNA"/>
</dbReference>